<dbReference type="Proteomes" id="UP000318017">
    <property type="component" value="Chromosome"/>
</dbReference>
<gene>
    <name evidence="2" type="ORF">Q31a_47640</name>
</gene>
<organism evidence="2 3">
    <name type="scientific">Aureliella helgolandensis</name>
    <dbReference type="NCBI Taxonomy" id="2527968"/>
    <lineage>
        <taxon>Bacteria</taxon>
        <taxon>Pseudomonadati</taxon>
        <taxon>Planctomycetota</taxon>
        <taxon>Planctomycetia</taxon>
        <taxon>Pirellulales</taxon>
        <taxon>Pirellulaceae</taxon>
        <taxon>Aureliella</taxon>
    </lineage>
</organism>
<evidence type="ECO:0000256" key="1">
    <source>
        <dbReference type="SAM" id="SignalP"/>
    </source>
</evidence>
<evidence type="ECO:0000313" key="3">
    <source>
        <dbReference type="Proteomes" id="UP000318017"/>
    </source>
</evidence>
<accession>A0A518GCV1</accession>
<feature type="chain" id="PRO_5022100403" description="Glycosyl hydrolase family 32 N-terminal domain-containing protein" evidence="1">
    <location>
        <begin position="25"/>
        <end position="492"/>
    </location>
</feature>
<dbReference type="Gene3D" id="2.115.10.20">
    <property type="entry name" value="Glycosyl hydrolase domain, family 43"/>
    <property type="match status" value="2"/>
</dbReference>
<dbReference type="SUPFAM" id="SSF75005">
    <property type="entry name" value="Arabinanase/levansucrase/invertase"/>
    <property type="match status" value="1"/>
</dbReference>
<dbReference type="OrthoDB" id="180690at2"/>
<sequence length="492" mass="55213" precursor="true">MRYLLAILSLLASPLTLLCHTAIGADDEVVHIGNRRELLVDHHLIEELDHVRLVLNRPRDEGVALKFDNPWEGPFCGYCTVIKDGDQYRAYYRGRPEAGADGDPGEVYCCAESEDGIVWTKPELELFTVRGHSKNNIILAEAAPVTHNFSPMLDTRPGVPADERYKAIGGTMTSGLIAMISADGIHWKKLRDEPVIATTMVPYKYMFDSQNLAFWSTHENKYICYFRVFEDGIRRICRSTSDDFLQWSEPVLMEYRNPTSEPPIEQLYTNQTHPYFRAPHLYVSIAARFMPGRQVLTEAQANAIDVSPQYFRDTSDAILMTSRGGKFYDRTFLGGFVRPGIGARNWVSRTNYPALNIVQTGPTEMSVYLNQDYAQPTSHLRRYSMRLDGFASAQAPHSGGELLTKPLTFTGRELAINFGTSAAGGIRVEIQDPAGNPLPGFSLDEATEQIGNEIKRVVTWKSGSDVASLSGKPVRLRFVMKDADLYAFKFDD</sequence>
<dbReference type="KEGG" id="ahel:Q31a_47640"/>
<keyword evidence="1" id="KW-0732">Signal</keyword>
<keyword evidence="3" id="KW-1185">Reference proteome</keyword>
<dbReference type="InterPro" id="IPR023296">
    <property type="entry name" value="Glyco_hydro_beta-prop_sf"/>
</dbReference>
<feature type="signal peptide" evidence="1">
    <location>
        <begin position="1"/>
        <end position="24"/>
    </location>
</feature>
<evidence type="ECO:0000313" key="2">
    <source>
        <dbReference type="EMBL" id="QDV26390.1"/>
    </source>
</evidence>
<name>A0A518GCV1_9BACT</name>
<evidence type="ECO:0008006" key="4">
    <source>
        <dbReference type="Google" id="ProtNLM"/>
    </source>
</evidence>
<dbReference type="RefSeq" id="WP_145082495.1">
    <property type="nucleotide sequence ID" value="NZ_CP036298.1"/>
</dbReference>
<protein>
    <recommendedName>
        <fullName evidence="4">Glycosyl hydrolase family 32 N-terminal domain-containing protein</fullName>
    </recommendedName>
</protein>
<proteinExistence type="predicted"/>
<reference evidence="2 3" key="1">
    <citation type="submission" date="2019-02" db="EMBL/GenBank/DDBJ databases">
        <title>Deep-cultivation of Planctomycetes and their phenomic and genomic characterization uncovers novel biology.</title>
        <authorList>
            <person name="Wiegand S."/>
            <person name="Jogler M."/>
            <person name="Boedeker C."/>
            <person name="Pinto D."/>
            <person name="Vollmers J."/>
            <person name="Rivas-Marin E."/>
            <person name="Kohn T."/>
            <person name="Peeters S.H."/>
            <person name="Heuer A."/>
            <person name="Rast P."/>
            <person name="Oberbeckmann S."/>
            <person name="Bunk B."/>
            <person name="Jeske O."/>
            <person name="Meyerdierks A."/>
            <person name="Storesund J.E."/>
            <person name="Kallscheuer N."/>
            <person name="Luecker S."/>
            <person name="Lage O.M."/>
            <person name="Pohl T."/>
            <person name="Merkel B.J."/>
            <person name="Hornburger P."/>
            <person name="Mueller R.-W."/>
            <person name="Bruemmer F."/>
            <person name="Labrenz M."/>
            <person name="Spormann A.M."/>
            <person name="Op den Camp H."/>
            <person name="Overmann J."/>
            <person name="Amann R."/>
            <person name="Jetten M.S.M."/>
            <person name="Mascher T."/>
            <person name="Medema M.H."/>
            <person name="Devos D.P."/>
            <person name="Kaster A.-K."/>
            <person name="Ovreas L."/>
            <person name="Rohde M."/>
            <person name="Galperin M.Y."/>
            <person name="Jogler C."/>
        </authorList>
    </citation>
    <scope>NUCLEOTIDE SEQUENCE [LARGE SCALE GENOMIC DNA]</scope>
    <source>
        <strain evidence="2 3">Q31a</strain>
    </source>
</reference>
<dbReference type="EMBL" id="CP036298">
    <property type="protein sequence ID" value="QDV26390.1"/>
    <property type="molecule type" value="Genomic_DNA"/>
</dbReference>
<dbReference type="AlphaFoldDB" id="A0A518GCV1"/>